<dbReference type="PROSITE" id="PS50883">
    <property type="entry name" value="EAL"/>
    <property type="match status" value="1"/>
</dbReference>
<dbReference type="SMART" id="SM00052">
    <property type="entry name" value="EAL"/>
    <property type="match status" value="1"/>
</dbReference>
<dbReference type="NCBIfam" id="TIGR00254">
    <property type="entry name" value="GGDEF"/>
    <property type="match status" value="1"/>
</dbReference>
<dbReference type="InterPro" id="IPR011006">
    <property type="entry name" value="CheY-like_superfamily"/>
</dbReference>
<dbReference type="InterPro" id="IPR001789">
    <property type="entry name" value="Sig_transdc_resp-reg_receiver"/>
</dbReference>
<dbReference type="PROSITE" id="PS50110">
    <property type="entry name" value="RESPONSE_REGULATORY"/>
    <property type="match status" value="1"/>
</dbReference>
<dbReference type="InterPro" id="IPR043128">
    <property type="entry name" value="Rev_trsase/Diguanyl_cyclase"/>
</dbReference>
<dbReference type="PROSITE" id="PS50887">
    <property type="entry name" value="GGDEF"/>
    <property type="match status" value="1"/>
</dbReference>
<dbReference type="Pfam" id="PF00563">
    <property type="entry name" value="EAL"/>
    <property type="match status" value="1"/>
</dbReference>
<dbReference type="SMART" id="SM00448">
    <property type="entry name" value="REC"/>
    <property type="match status" value="1"/>
</dbReference>
<dbReference type="EMBL" id="NXII01000003">
    <property type="protein sequence ID" value="RXI42539.1"/>
    <property type="molecule type" value="Genomic_DNA"/>
</dbReference>
<reference evidence="1 2" key="1">
    <citation type="submission" date="2017-09" db="EMBL/GenBank/DDBJ databases">
        <title>Genomics of the genus Arcobacter.</title>
        <authorList>
            <person name="Perez-Cataluna A."/>
            <person name="Figueras M.J."/>
            <person name="Salas-Masso N."/>
        </authorList>
    </citation>
    <scope>NUCLEOTIDE SEQUENCE [LARGE SCALE GENOMIC DNA]</scope>
    <source>
        <strain evidence="1 2">CECT 7834</strain>
    </source>
</reference>
<dbReference type="SMART" id="SM00267">
    <property type="entry name" value="GGDEF"/>
    <property type="match status" value="1"/>
</dbReference>
<dbReference type="PANTHER" id="PTHR33121:SF71">
    <property type="entry name" value="OXYGEN SENSOR PROTEIN DOSP"/>
    <property type="match status" value="1"/>
</dbReference>
<dbReference type="PANTHER" id="PTHR33121">
    <property type="entry name" value="CYCLIC DI-GMP PHOSPHODIESTERASE PDEF"/>
    <property type="match status" value="1"/>
</dbReference>
<dbReference type="InterPro" id="IPR000160">
    <property type="entry name" value="GGDEF_dom"/>
</dbReference>
<name>A0A6M8NHJ7_9BACT</name>
<sequence length="540" mass="62934">MINNISILKNITILYAEDEKDLREVTHQILKGFTKKQYVAQNGQEGLELFKKHEKEIDLIITDVNMPVLNGLDMVKEIKKININIPIIVATAFSNKEYLLEAIDIGVDKYVLKPIDIAKLLQVMSQSLIYHELKDLYTDKLTNLPNRNKLKKDLDETNIDLMALLDIDEFSTINDLFGENIGDTILFELARKLKDYFDEEEYLVYRIEADKFAIVAKMKNQDIDKFYDLCKSFADKIEKESLLIDEDEIDINITIGIAQGDGSRAFKYSQRVINYARTKLQRIMIYNESFKIQQSFEENIKWVKQLKIGFRENLFQAYFQPIVNTKTKEVYKYEALIRYVTKEGLEIAPYNFINVAKKTKLYPNIIKIVLQDAFKLIINKNKRVSVNISFDDIANVETTSFIYETLEKNRDYSQFLEFEILESEEISDFNEVSKFISEVRKFNCIVGVDDFGAGYSNFNLLTLLDIDFVKIDGSLIEKINSSKDLEIIVNTIANFSKEFKVKTVAEYVSNEDIYNKIKDLNIDFCQGYYFEKPLSYENIN</sequence>
<proteinExistence type="predicted"/>
<dbReference type="SUPFAM" id="SSF52172">
    <property type="entry name" value="CheY-like"/>
    <property type="match status" value="1"/>
</dbReference>
<dbReference type="RefSeq" id="WP_129012861.1">
    <property type="nucleotide sequence ID" value="NZ_CBCSEI010000001.1"/>
</dbReference>
<dbReference type="Pfam" id="PF00990">
    <property type="entry name" value="GGDEF"/>
    <property type="match status" value="1"/>
</dbReference>
<evidence type="ECO:0000313" key="2">
    <source>
        <dbReference type="Proteomes" id="UP000290378"/>
    </source>
</evidence>
<dbReference type="Gene3D" id="3.20.20.450">
    <property type="entry name" value="EAL domain"/>
    <property type="match status" value="1"/>
</dbReference>
<dbReference type="SUPFAM" id="SSF55073">
    <property type="entry name" value="Nucleotide cyclase"/>
    <property type="match status" value="1"/>
</dbReference>
<dbReference type="Gene3D" id="3.30.70.270">
    <property type="match status" value="1"/>
</dbReference>
<dbReference type="GO" id="GO:0071111">
    <property type="term" value="F:cyclic-guanylate-specific phosphodiesterase activity"/>
    <property type="evidence" value="ECO:0007669"/>
    <property type="project" value="InterPro"/>
</dbReference>
<evidence type="ECO:0000313" key="1">
    <source>
        <dbReference type="EMBL" id="RXI42539.1"/>
    </source>
</evidence>
<dbReference type="GO" id="GO:0000160">
    <property type="term" value="P:phosphorelay signal transduction system"/>
    <property type="evidence" value="ECO:0007669"/>
    <property type="project" value="InterPro"/>
</dbReference>
<dbReference type="Gene3D" id="3.40.50.2300">
    <property type="match status" value="1"/>
</dbReference>
<comment type="caution">
    <text evidence="1">The sequence shown here is derived from an EMBL/GenBank/DDBJ whole genome shotgun (WGS) entry which is preliminary data.</text>
</comment>
<dbReference type="Proteomes" id="UP000290378">
    <property type="component" value="Unassembled WGS sequence"/>
</dbReference>
<dbReference type="CDD" id="cd01949">
    <property type="entry name" value="GGDEF"/>
    <property type="match status" value="1"/>
</dbReference>
<organism evidence="1 2">
    <name type="scientific">Arcobacter cloacae</name>
    <dbReference type="NCBI Taxonomy" id="1054034"/>
    <lineage>
        <taxon>Bacteria</taxon>
        <taxon>Pseudomonadati</taxon>
        <taxon>Campylobacterota</taxon>
        <taxon>Epsilonproteobacteria</taxon>
        <taxon>Campylobacterales</taxon>
        <taxon>Arcobacteraceae</taxon>
        <taxon>Arcobacter</taxon>
    </lineage>
</organism>
<dbReference type="InterPro" id="IPR029787">
    <property type="entry name" value="Nucleotide_cyclase"/>
</dbReference>
<dbReference type="InterPro" id="IPR050706">
    <property type="entry name" value="Cyclic-di-GMP_PDE-like"/>
</dbReference>
<dbReference type="CDD" id="cd01948">
    <property type="entry name" value="EAL"/>
    <property type="match status" value="1"/>
</dbReference>
<protein>
    <submittedName>
        <fullName evidence="1">Diguanylate cyclase</fullName>
    </submittedName>
</protein>
<dbReference type="SUPFAM" id="SSF141868">
    <property type="entry name" value="EAL domain-like"/>
    <property type="match status" value="1"/>
</dbReference>
<gene>
    <name evidence="1" type="ORF">CP963_03320</name>
</gene>
<dbReference type="InterPro" id="IPR001633">
    <property type="entry name" value="EAL_dom"/>
</dbReference>
<dbReference type="InterPro" id="IPR035919">
    <property type="entry name" value="EAL_sf"/>
</dbReference>
<dbReference type="AlphaFoldDB" id="A0A6M8NHJ7"/>
<dbReference type="Pfam" id="PF00072">
    <property type="entry name" value="Response_reg"/>
    <property type="match status" value="1"/>
</dbReference>
<keyword evidence="2" id="KW-1185">Reference proteome</keyword>
<accession>A0A6M8NHJ7</accession>